<dbReference type="PROSITE" id="PS00028">
    <property type="entry name" value="ZINC_FINGER_C2H2_1"/>
    <property type="match status" value="2"/>
</dbReference>
<keyword evidence="6" id="KW-0539">Nucleus</keyword>
<dbReference type="PANTHER" id="PTHR16515:SF49">
    <property type="entry name" value="GASTRULA ZINC FINGER PROTEIN XLCGF49.1-LIKE-RELATED"/>
    <property type="match status" value="1"/>
</dbReference>
<comment type="subcellular location">
    <subcellularLocation>
        <location evidence="1">Nucleus</location>
    </subcellularLocation>
</comment>
<dbReference type="PhylomeDB" id="A7TH69"/>
<evidence type="ECO:0000256" key="4">
    <source>
        <dbReference type="ARBA" id="ARBA00022771"/>
    </source>
</evidence>
<feature type="region of interest" description="Disordered" evidence="8">
    <location>
        <begin position="372"/>
        <end position="400"/>
    </location>
</feature>
<proteinExistence type="predicted"/>
<protein>
    <recommendedName>
        <fullName evidence="9">C2H2-type domain-containing protein</fullName>
    </recommendedName>
</protein>
<dbReference type="FunFam" id="3.30.160.60:FF:000065">
    <property type="entry name" value="B-cell CLL/lymphoma 6, member B"/>
    <property type="match status" value="1"/>
</dbReference>
<dbReference type="InterPro" id="IPR013087">
    <property type="entry name" value="Znf_C2H2_type"/>
</dbReference>
<dbReference type="Gene3D" id="3.30.160.60">
    <property type="entry name" value="Classic Zinc Finger"/>
    <property type="match status" value="2"/>
</dbReference>
<evidence type="ECO:0000256" key="1">
    <source>
        <dbReference type="ARBA" id="ARBA00004123"/>
    </source>
</evidence>
<dbReference type="PROSITE" id="PS50157">
    <property type="entry name" value="ZINC_FINGER_C2H2_2"/>
    <property type="match status" value="2"/>
</dbReference>
<dbReference type="EMBL" id="DS480390">
    <property type="protein sequence ID" value="EDO18350.1"/>
    <property type="molecule type" value="Genomic_DNA"/>
</dbReference>
<organism evidence="11">
    <name type="scientific">Vanderwaltozyma polyspora (strain ATCC 22028 / DSM 70294 / BCRC 21397 / CBS 2163 / NBRC 10782 / NRRL Y-8283 / UCD 57-17)</name>
    <name type="common">Kluyveromyces polysporus</name>
    <dbReference type="NCBI Taxonomy" id="436907"/>
    <lineage>
        <taxon>Eukaryota</taxon>
        <taxon>Fungi</taxon>
        <taxon>Dikarya</taxon>
        <taxon>Ascomycota</taxon>
        <taxon>Saccharomycotina</taxon>
        <taxon>Saccharomycetes</taxon>
        <taxon>Saccharomycetales</taxon>
        <taxon>Saccharomycetaceae</taxon>
        <taxon>Vanderwaltozyma</taxon>
    </lineage>
</organism>
<dbReference type="OrthoDB" id="654211at2759"/>
<dbReference type="RefSeq" id="XP_001646208.1">
    <property type="nucleotide sequence ID" value="XM_001646158.1"/>
</dbReference>
<evidence type="ECO:0000256" key="5">
    <source>
        <dbReference type="ARBA" id="ARBA00022833"/>
    </source>
</evidence>
<name>A7TH69_VANPO</name>
<dbReference type="eggNOG" id="KOG1721">
    <property type="taxonomic scope" value="Eukaryota"/>
</dbReference>
<keyword evidence="2" id="KW-0479">Metal-binding</keyword>
<feature type="compositionally biased region" description="Basic residues" evidence="8">
    <location>
        <begin position="382"/>
        <end position="392"/>
    </location>
</feature>
<keyword evidence="4 7" id="KW-0863">Zinc-finger</keyword>
<dbReference type="InterPro" id="IPR036236">
    <property type="entry name" value="Znf_C2H2_sf"/>
</dbReference>
<evidence type="ECO:0000259" key="9">
    <source>
        <dbReference type="PROSITE" id="PS50157"/>
    </source>
</evidence>
<evidence type="ECO:0000256" key="3">
    <source>
        <dbReference type="ARBA" id="ARBA00022737"/>
    </source>
</evidence>
<dbReference type="InParanoid" id="A7TH69"/>
<dbReference type="GO" id="GO:0010468">
    <property type="term" value="P:regulation of gene expression"/>
    <property type="evidence" value="ECO:0007669"/>
    <property type="project" value="TreeGrafter"/>
</dbReference>
<dbReference type="GO" id="GO:0005634">
    <property type="term" value="C:nucleus"/>
    <property type="evidence" value="ECO:0007669"/>
    <property type="project" value="UniProtKB-SubCell"/>
</dbReference>
<evidence type="ECO:0000256" key="2">
    <source>
        <dbReference type="ARBA" id="ARBA00022723"/>
    </source>
</evidence>
<accession>A7TH69</accession>
<keyword evidence="3" id="KW-0677">Repeat</keyword>
<dbReference type="Proteomes" id="UP000000267">
    <property type="component" value="Unassembled WGS sequence"/>
</dbReference>
<dbReference type="HOGENOM" id="CLU_618294_0_0_1"/>
<gene>
    <name evidence="10" type="ORF">Kpol_1013p21</name>
</gene>
<keyword evidence="5" id="KW-0862">Zinc</keyword>
<feature type="domain" description="C2H2-type" evidence="9">
    <location>
        <begin position="466"/>
        <end position="493"/>
    </location>
</feature>
<dbReference type="PANTHER" id="PTHR16515">
    <property type="entry name" value="PR DOMAIN ZINC FINGER PROTEIN"/>
    <property type="match status" value="1"/>
</dbReference>
<sequence length="494" mass="55045">MSQTLASQVFEADDLLLLDNETLNGINMLNDDNHLIDYKDLTESFSKFTNTGSFTGNNYGISSNSCSNTTSPSVIDKISSNNDSISTADSSTTMTPVGFSTKNNKVDLNFSEFIDTLDQSDFNVNKFSYEDNSVTSNDKSSKFANQVENLFNEYEFVLNDRFEDTGSGSPLYDRRNSEVVSNINQNSNKYTRGSISYNVDTWNFDSLNSVPERSSDPSSNTYNGNMNNTFLSQPLQSEVSQVLNNFALNFGSNNKATINSNRFSLPVIEDSVSFSTDSPFSFNELFDKDNFNPSNLQFNQKPNNVIAGQRRKSCVSPTSPQSGNSTIATSSRHNSIVGNNSQFVDQYVVPSLTASPAARLAASNVVLESNRRASTNSVKTRMNAKSRRRKSSAKANNSEVSKILSQNSVSNIVKNLTASKRNSSISINSNDEIEKPFKCGDCTKQFRRSEHLKRHIRSVHSKERPFPCKYCDKKFSRSDNLSQHLKTHKKHGDF</sequence>
<dbReference type="FunFam" id="3.30.160.60:FF:000110">
    <property type="entry name" value="Zinc finger protein-like"/>
    <property type="match status" value="1"/>
</dbReference>
<dbReference type="GO" id="GO:0008270">
    <property type="term" value="F:zinc ion binding"/>
    <property type="evidence" value="ECO:0007669"/>
    <property type="project" value="UniProtKB-KW"/>
</dbReference>
<dbReference type="AlphaFoldDB" id="A7TH69"/>
<dbReference type="KEGG" id="vpo:Kpol_1013p21"/>
<reference evidence="10 11" key="1">
    <citation type="journal article" date="2007" name="Proc. Natl. Acad. Sci. U.S.A.">
        <title>Independent sorting-out of thousands of duplicated gene pairs in two yeast species descended from a whole-genome duplication.</title>
        <authorList>
            <person name="Scannell D.R."/>
            <person name="Frank A.C."/>
            <person name="Conant G.C."/>
            <person name="Byrne K.P."/>
            <person name="Woolfit M."/>
            <person name="Wolfe K.H."/>
        </authorList>
    </citation>
    <scope>NUCLEOTIDE SEQUENCE [LARGE SCALE GENOMIC DNA]</scope>
    <source>
        <strain evidence="11">ATCC 22028 / DSM 70294 / BCRC 21397 / CBS 2163 / NBRC 10782 / NRRL Y-8283 / UCD 57-17</strain>
    </source>
</reference>
<feature type="domain" description="C2H2-type" evidence="9">
    <location>
        <begin position="437"/>
        <end position="465"/>
    </location>
</feature>
<evidence type="ECO:0000256" key="6">
    <source>
        <dbReference type="ARBA" id="ARBA00023242"/>
    </source>
</evidence>
<dbReference type="SUPFAM" id="SSF57667">
    <property type="entry name" value="beta-beta-alpha zinc fingers"/>
    <property type="match status" value="1"/>
</dbReference>
<dbReference type="InterPro" id="IPR050331">
    <property type="entry name" value="Zinc_finger"/>
</dbReference>
<dbReference type="STRING" id="436907.A7TH69"/>
<keyword evidence="11" id="KW-1185">Reference proteome</keyword>
<dbReference type="SMART" id="SM00355">
    <property type="entry name" value="ZnF_C2H2"/>
    <property type="match status" value="2"/>
</dbReference>
<evidence type="ECO:0000313" key="11">
    <source>
        <dbReference type="Proteomes" id="UP000000267"/>
    </source>
</evidence>
<dbReference type="GeneID" id="5546632"/>
<evidence type="ECO:0000313" key="10">
    <source>
        <dbReference type="EMBL" id="EDO18350.1"/>
    </source>
</evidence>
<evidence type="ECO:0000256" key="8">
    <source>
        <dbReference type="SAM" id="MobiDB-lite"/>
    </source>
</evidence>
<evidence type="ECO:0000256" key="7">
    <source>
        <dbReference type="PROSITE-ProRule" id="PRU00042"/>
    </source>
</evidence>
<dbReference type="Pfam" id="PF00096">
    <property type="entry name" value="zf-C2H2"/>
    <property type="match status" value="2"/>
</dbReference>